<accession>A0AAN3U8H8</accession>
<evidence type="ECO:0000313" key="1">
    <source>
        <dbReference type="EMBL" id="EHB2512528.1"/>
    </source>
</evidence>
<proteinExistence type="predicted"/>
<comment type="caution">
    <text evidence="1">The sequence shown here is derived from an EMBL/GenBank/DDBJ whole genome shotgun (WGS) entry which is preliminary data.</text>
</comment>
<reference evidence="1" key="1">
    <citation type="submission" date="2021-02" db="EMBL/GenBank/DDBJ databases">
        <authorList>
            <consortium name="PulseNet: The National Subtyping Network for Foodborne Disease Surveillance"/>
        </authorList>
    </citation>
    <scope>NUCLEOTIDE SEQUENCE</scope>
    <source>
        <strain evidence="1">PNUSAC020384</strain>
    </source>
</reference>
<evidence type="ECO:0000313" key="2">
    <source>
        <dbReference type="Proteomes" id="UP000735326"/>
    </source>
</evidence>
<gene>
    <name evidence="1" type="ORF">JYC20_001726</name>
</gene>
<dbReference type="EMBL" id="AAYVUT010000013">
    <property type="protein sequence ID" value="EHB2512528.1"/>
    <property type="molecule type" value="Genomic_DNA"/>
</dbReference>
<name>A0AAN3U8H8_CAMJU</name>
<protein>
    <submittedName>
        <fullName evidence="1">Uncharacterized protein</fullName>
    </submittedName>
</protein>
<sequence length="146" mass="17886">MEIFFDNVFRNNEFKKNIKDKLKLFDKDRKHSIKKGSYLVLICFLNELYKNLIIDDKQFENLLVSTTKEYFIRIIDKKRKGMINIYFQKDKEIEWEDRFKIVTDGFGGNDYNEKMLYYGLEKANYIKINEKFIEEELEKLNLFKFI</sequence>
<dbReference type="Proteomes" id="UP000735326">
    <property type="component" value="Unassembled WGS sequence"/>
</dbReference>
<dbReference type="AlphaFoldDB" id="A0AAN3U8H8"/>
<organism evidence="1 2">
    <name type="scientific">Campylobacter jejuni</name>
    <dbReference type="NCBI Taxonomy" id="197"/>
    <lineage>
        <taxon>Bacteria</taxon>
        <taxon>Pseudomonadati</taxon>
        <taxon>Campylobacterota</taxon>
        <taxon>Epsilonproteobacteria</taxon>
        <taxon>Campylobacterales</taxon>
        <taxon>Campylobacteraceae</taxon>
        <taxon>Campylobacter</taxon>
    </lineage>
</organism>